<dbReference type="InterPro" id="IPR000073">
    <property type="entry name" value="AB_hydrolase_1"/>
</dbReference>
<reference evidence="2" key="1">
    <citation type="journal article" date="2014" name="Int. J. Syst. Evol. Microbiol.">
        <title>Complete genome sequence of Corynebacterium casei LMG S-19264T (=DSM 44701T), isolated from a smear-ripened cheese.</title>
        <authorList>
            <consortium name="US DOE Joint Genome Institute (JGI-PGF)"/>
            <person name="Walter F."/>
            <person name="Albersmeier A."/>
            <person name="Kalinowski J."/>
            <person name="Ruckert C."/>
        </authorList>
    </citation>
    <scope>NUCLEOTIDE SEQUENCE</scope>
    <source>
        <strain evidence="2">JCM 3086</strain>
    </source>
</reference>
<gene>
    <name evidence="2" type="ORF">GCM10010121_092300</name>
</gene>
<dbReference type="SUPFAM" id="SSF53474">
    <property type="entry name" value="alpha/beta-Hydrolases"/>
    <property type="match status" value="1"/>
</dbReference>
<keyword evidence="2" id="KW-0378">Hydrolase</keyword>
<dbReference type="PANTHER" id="PTHR46438">
    <property type="entry name" value="ALPHA/BETA-HYDROLASES SUPERFAMILY PROTEIN"/>
    <property type="match status" value="1"/>
</dbReference>
<dbReference type="GO" id="GO:0016787">
    <property type="term" value="F:hydrolase activity"/>
    <property type="evidence" value="ECO:0007669"/>
    <property type="project" value="UniProtKB-KW"/>
</dbReference>
<accession>A0A917ULY1</accession>
<evidence type="ECO:0000313" key="2">
    <source>
        <dbReference type="EMBL" id="GGJ67121.1"/>
    </source>
</evidence>
<dbReference type="PANTHER" id="PTHR46438:SF11">
    <property type="entry name" value="LIPASE-RELATED"/>
    <property type="match status" value="1"/>
</dbReference>
<dbReference type="InterPro" id="IPR000639">
    <property type="entry name" value="Epox_hydrolase-like"/>
</dbReference>
<dbReference type="PRINTS" id="PR00111">
    <property type="entry name" value="ABHYDROLASE"/>
</dbReference>
<keyword evidence="3" id="KW-1185">Reference proteome</keyword>
<dbReference type="AlphaFoldDB" id="A0A917ULY1"/>
<evidence type="ECO:0000259" key="1">
    <source>
        <dbReference type="Pfam" id="PF00561"/>
    </source>
</evidence>
<reference evidence="2" key="2">
    <citation type="submission" date="2020-09" db="EMBL/GenBank/DDBJ databases">
        <authorList>
            <person name="Sun Q."/>
            <person name="Ohkuma M."/>
        </authorList>
    </citation>
    <scope>NUCLEOTIDE SEQUENCE</scope>
    <source>
        <strain evidence="2">JCM 3086</strain>
    </source>
</reference>
<comment type="caution">
    <text evidence="2">The sequence shown here is derived from an EMBL/GenBank/DDBJ whole genome shotgun (WGS) entry which is preliminary data.</text>
</comment>
<dbReference type="EMBL" id="BMQA01000096">
    <property type="protein sequence ID" value="GGJ67121.1"/>
    <property type="molecule type" value="Genomic_DNA"/>
</dbReference>
<protein>
    <submittedName>
        <fullName evidence="2">Alpha/beta hydrolase</fullName>
    </submittedName>
</protein>
<sequence>MDQSNSFDPADPAAGLSVVAAGLRTHYLEAGSGEPLVLLHGSGPGVSAWENWAGVIPALSRQRRVLAPDIPGFGATERRPDGEYGMDFWVDHLFAFMEAVGVTGAPVVGNSFGGMLAMAAALRDARRIERLVLMGSAAGEVPMSEAHKLAARYDGSRRQLERILRLFPFDPVLLTPEMVDRRYEASVRPGAQQATHKITPAPRENGEAVIQATPEAELEAIETPTLILHGRDDKVLPVELAIRVHRAIKPSQLHTFGNCGHWVQLERRDEFVEQVLGFVGGTR</sequence>
<proteinExistence type="predicted"/>
<dbReference type="PRINTS" id="PR00412">
    <property type="entry name" value="EPOXHYDRLASE"/>
</dbReference>
<dbReference type="RefSeq" id="WP_189317288.1">
    <property type="nucleotide sequence ID" value="NZ_BMQA01000096.1"/>
</dbReference>
<dbReference type="Pfam" id="PF00561">
    <property type="entry name" value="Abhydrolase_1"/>
    <property type="match status" value="1"/>
</dbReference>
<dbReference type="Gene3D" id="3.40.50.1820">
    <property type="entry name" value="alpha/beta hydrolase"/>
    <property type="match status" value="1"/>
</dbReference>
<feature type="domain" description="AB hydrolase-1" evidence="1">
    <location>
        <begin position="35"/>
        <end position="267"/>
    </location>
</feature>
<name>A0A917ULY1_9ACTN</name>
<dbReference type="InterPro" id="IPR029058">
    <property type="entry name" value="AB_hydrolase_fold"/>
</dbReference>
<dbReference type="Proteomes" id="UP000657574">
    <property type="component" value="Unassembled WGS sequence"/>
</dbReference>
<evidence type="ECO:0000313" key="3">
    <source>
        <dbReference type="Proteomes" id="UP000657574"/>
    </source>
</evidence>
<organism evidence="2 3">
    <name type="scientific">Streptomyces brasiliensis</name>
    <dbReference type="NCBI Taxonomy" id="1954"/>
    <lineage>
        <taxon>Bacteria</taxon>
        <taxon>Bacillati</taxon>
        <taxon>Actinomycetota</taxon>
        <taxon>Actinomycetes</taxon>
        <taxon>Kitasatosporales</taxon>
        <taxon>Streptomycetaceae</taxon>
        <taxon>Streptomyces</taxon>
    </lineage>
</organism>